<evidence type="ECO:0000313" key="2">
    <source>
        <dbReference type="EMBL" id="KKM75029.1"/>
    </source>
</evidence>
<dbReference type="AlphaFoldDB" id="A0A0F9JZ09"/>
<keyword evidence="1" id="KW-0472">Membrane</keyword>
<keyword evidence="1" id="KW-0812">Transmembrane</keyword>
<dbReference type="EMBL" id="LAZR01009044">
    <property type="protein sequence ID" value="KKM75029.1"/>
    <property type="molecule type" value="Genomic_DNA"/>
</dbReference>
<feature type="non-terminal residue" evidence="2">
    <location>
        <position position="180"/>
    </location>
</feature>
<feature type="transmembrane region" description="Helical" evidence="1">
    <location>
        <begin position="86"/>
        <end position="106"/>
    </location>
</feature>
<reference evidence="2" key="1">
    <citation type="journal article" date="2015" name="Nature">
        <title>Complex archaea that bridge the gap between prokaryotes and eukaryotes.</title>
        <authorList>
            <person name="Spang A."/>
            <person name="Saw J.H."/>
            <person name="Jorgensen S.L."/>
            <person name="Zaremba-Niedzwiedzka K."/>
            <person name="Martijn J."/>
            <person name="Lind A.E."/>
            <person name="van Eijk R."/>
            <person name="Schleper C."/>
            <person name="Guy L."/>
            <person name="Ettema T.J."/>
        </authorList>
    </citation>
    <scope>NUCLEOTIDE SEQUENCE</scope>
</reference>
<accession>A0A0F9JZ09</accession>
<gene>
    <name evidence="2" type="ORF">LCGC14_1394310</name>
</gene>
<proteinExistence type="predicted"/>
<evidence type="ECO:0000256" key="1">
    <source>
        <dbReference type="SAM" id="Phobius"/>
    </source>
</evidence>
<feature type="transmembrane region" description="Helical" evidence="1">
    <location>
        <begin position="53"/>
        <end position="74"/>
    </location>
</feature>
<name>A0A0F9JZ09_9ZZZZ</name>
<sequence length="180" mass="20906">MALLRYFFGVVSWQSGLVAIQTLLCFGLWWWAIIPAIGLSNNSGGTDPDTIKWVTLILAALAFIFWLFIFIFGWRRKRPTFWTWHAIWFAWVWILLAIITILAFIVEDKFTGVFNGSDNPVMPSPYSAIAMQRFIEWKVILIFIVLVTSFIFVSAFDIWKDIWLTLEIIYDPDLPAFIGN</sequence>
<comment type="caution">
    <text evidence="2">The sequence shown here is derived from an EMBL/GenBank/DDBJ whole genome shotgun (WGS) entry which is preliminary data.</text>
</comment>
<feature type="transmembrane region" description="Helical" evidence="1">
    <location>
        <begin position="7"/>
        <end position="33"/>
    </location>
</feature>
<protein>
    <submittedName>
        <fullName evidence="2">Uncharacterized protein</fullName>
    </submittedName>
</protein>
<keyword evidence="1" id="KW-1133">Transmembrane helix</keyword>
<organism evidence="2">
    <name type="scientific">marine sediment metagenome</name>
    <dbReference type="NCBI Taxonomy" id="412755"/>
    <lineage>
        <taxon>unclassified sequences</taxon>
        <taxon>metagenomes</taxon>
        <taxon>ecological metagenomes</taxon>
    </lineage>
</organism>
<feature type="transmembrane region" description="Helical" evidence="1">
    <location>
        <begin position="139"/>
        <end position="159"/>
    </location>
</feature>